<evidence type="ECO:0000313" key="5">
    <source>
        <dbReference type="EMBL" id="SKB25739.1"/>
    </source>
</evidence>
<dbReference type="InterPro" id="IPR013785">
    <property type="entry name" value="Aldolase_TIM"/>
</dbReference>
<dbReference type="GO" id="GO:0046951">
    <property type="term" value="P:ketone body biosynthetic process"/>
    <property type="evidence" value="ECO:0007669"/>
    <property type="project" value="TreeGrafter"/>
</dbReference>
<keyword evidence="2" id="KW-0479">Metal-binding</keyword>
<dbReference type="PROSITE" id="PS50991">
    <property type="entry name" value="PYR_CT"/>
    <property type="match status" value="1"/>
</dbReference>
<reference evidence="6" key="1">
    <citation type="submission" date="2017-02" db="EMBL/GenBank/DDBJ databases">
        <authorList>
            <person name="Varghese N."/>
            <person name="Submissions S."/>
        </authorList>
    </citation>
    <scope>NUCLEOTIDE SEQUENCE [LARGE SCALE GENOMIC DNA]</scope>
    <source>
        <strain evidence="6">R11H</strain>
    </source>
</reference>
<dbReference type="PANTHER" id="PTHR42738:SF7">
    <property type="entry name" value="HYDROXYMETHYLGLUTARYL-COA LYASE"/>
    <property type="match status" value="1"/>
</dbReference>
<gene>
    <name evidence="5" type="ORF">SAMN06295937_1001127</name>
</gene>
<keyword evidence="3 5" id="KW-0456">Lyase</keyword>
<dbReference type="Pfam" id="PF00682">
    <property type="entry name" value="HMGL-like"/>
    <property type="match status" value="1"/>
</dbReference>
<proteinExistence type="inferred from homology"/>
<dbReference type="RefSeq" id="WP_079636714.1">
    <property type="nucleotide sequence ID" value="NZ_FUYP01000001.1"/>
</dbReference>
<dbReference type="InterPro" id="IPR000891">
    <property type="entry name" value="PYR_CT"/>
</dbReference>
<dbReference type="CDD" id="cd07938">
    <property type="entry name" value="DRE_TIM_HMGL"/>
    <property type="match status" value="1"/>
</dbReference>
<dbReference type="SUPFAM" id="SSF51569">
    <property type="entry name" value="Aldolase"/>
    <property type="match status" value="1"/>
</dbReference>
<keyword evidence="6" id="KW-1185">Reference proteome</keyword>
<dbReference type="EMBL" id="FUYP01000001">
    <property type="protein sequence ID" value="SKB25739.1"/>
    <property type="molecule type" value="Genomic_DNA"/>
</dbReference>
<protein>
    <submittedName>
        <fullName evidence="5">Hydroxymethylglutaryl-CoA lyase</fullName>
    </submittedName>
</protein>
<dbReference type="Gene3D" id="3.20.20.70">
    <property type="entry name" value="Aldolase class I"/>
    <property type="match status" value="1"/>
</dbReference>
<name>A0A1T4ZTA0_9SPHN</name>
<dbReference type="PANTHER" id="PTHR42738">
    <property type="entry name" value="HYDROXYMETHYLGLUTARYL-COA LYASE"/>
    <property type="match status" value="1"/>
</dbReference>
<dbReference type="InterPro" id="IPR043594">
    <property type="entry name" value="HMGL"/>
</dbReference>
<dbReference type="GO" id="GO:0004419">
    <property type="term" value="F:hydroxymethylglutaryl-CoA lyase activity"/>
    <property type="evidence" value="ECO:0007669"/>
    <property type="project" value="TreeGrafter"/>
</dbReference>
<sequence length="301" mass="31192">MAENRAVEMVEVGPRDGLQNESAIVATRDKAALVRRAIDYGARRIEVTSFVNPKKVPQLADADELVTLLPDRGDVTYIGLVLNRRGAERAIATGRIDELGAVCVTSDSFGIRNQGQTSDESLAAAIEIVSLAKEAGRSGQITIATAFGCPFEGEIDAAHVVEMAKRAADAEPREVALADTIGVAVPAQVAEMVGRVAEAIAPLPVRVHFHNTRGTGLANVWAAVGEGAATVDAALGGLGGCPFAPGAAGNVATEDVAYMLERSGIATGLALPAAVDAAHWLTGVMDRPLPAMVSRAPRFPA</sequence>
<dbReference type="GO" id="GO:0046872">
    <property type="term" value="F:metal ion binding"/>
    <property type="evidence" value="ECO:0007669"/>
    <property type="project" value="UniProtKB-KW"/>
</dbReference>
<evidence type="ECO:0000313" key="6">
    <source>
        <dbReference type="Proteomes" id="UP000190044"/>
    </source>
</evidence>
<comment type="similarity">
    <text evidence="1">Belongs to the HMG-CoA lyase family.</text>
</comment>
<feature type="domain" description="Pyruvate carboxyltransferase" evidence="4">
    <location>
        <begin position="7"/>
        <end position="275"/>
    </location>
</feature>
<evidence type="ECO:0000256" key="1">
    <source>
        <dbReference type="ARBA" id="ARBA00009405"/>
    </source>
</evidence>
<dbReference type="OrthoDB" id="9784013at2"/>
<dbReference type="AlphaFoldDB" id="A0A1T4ZTA0"/>
<dbReference type="NCBIfam" id="NF004283">
    <property type="entry name" value="PRK05692.1"/>
    <property type="match status" value="1"/>
</dbReference>
<evidence type="ECO:0000259" key="4">
    <source>
        <dbReference type="PROSITE" id="PS50991"/>
    </source>
</evidence>
<dbReference type="Proteomes" id="UP000190044">
    <property type="component" value="Unassembled WGS sequence"/>
</dbReference>
<accession>A0A1T4ZTA0</accession>
<evidence type="ECO:0000256" key="2">
    <source>
        <dbReference type="ARBA" id="ARBA00022723"/>
    </source>
</evidence>
<evidence type="ECO:0000256" key="3">
    <source>
        <dbReference type="ARBA" id="ARBA00023239"/>
    </source>
</evidence>
<dbReference type="GO" id="GO:0006552">
    <property type="term" value="P:L-leucine catabolic process"/>
    <property type="evidence" value="ECO:0007669"/>
    <property type="project" value="TreeGrafter"/>
</dbReference>
<organism evidence="5 6">
    <name type="scientific">Sphingopyxis flava</name>
    <dbReference type="NCBI Taxonomy" id="1507287"/>
    <lineage>
        <taxon>Bacteria</taxon>
        <taxon>Pseudomonadati</taxon>
        <taxon>Pseudomonadota</taxon>
        <taxon>Alphaproteobacteria</taxon>
        <taxon>Sphingomonadales</taxon>
        <taxon>Sphingomonadaceae</taxon>
        <taxon>Sphingopyxis</taxon>
    </lineage>
</organism>